<proteinExistence type="predicted"/>
<feature type="chain" id="PRO_5030755022" description="DUF3455 domain-containing protein" evidence="1">
    <location>
        <begin position="26"/>
        <end position="177"/>
    </location>
</feature>
<keyword evidence="1" id="KW-0732">Signal</keyword>
<dbReference type="AlphaFoldDB" id="A0A7Y9PG23"/>
<gene>
    <name evidence="2" type="ORF">HDF17_001540</name>
</gene>
<sequence>MRTLARLLLVTAACCPLLCVAQASAATQPDATQPPANQHAILTVQGRGAQIYGCQPVGNTLQWVFQAPVARLFDPSGNEVGTHGDGPVWNYQDSSSIQGTLLAKKPSPDADSIPWLLLKAVNPQRTGILTTVEFIARSDTKGGIAPTTGCDAAHQGQLSYIPYTATYTFYSSSPAKN</sequence>
<dbReference type="Proteomes" id="UP000589520">
    <property type="component" value="Unassembled WGS sequence"/>
</dbReference>
<reference evidence="2 3" key="1">
    <citation type="submission" date="2020-07" db="EMBL/GenBank/DDBJ databases">
        <title>Genomic Encyclopedia of Type Strains, Phase IV (KMG-V): Genome sequencing to study the core and pangenomes of soil and plant-associated prokaryotes.</title>
        <authorList>
            <person name="Whitman W."/>
        </authorList>
    </citation>
    <scope>NUCLEOTIDE SEQUENCE [LARGE SCALE GENOMIC DNA]</scope>
    <source>
        <strain evidence="2 3">X4EP2</strain>
    </source>
</reference>
<protein>
    <recommendedName>
        <fullName evidence="4">DUF3455 domain-containing protein</fullName>
    </recommendedName>
</protein>
<evidence type="ECO:0008006" key="4">
    <source>
        <dbReference type="Google" id="ProtNLM"/>
    </source>
</evidence>
<dbReference type="PANTHER" id="PTHR35567:SF1">
    <property type="entry name" value="CONSERVED FUNGAL PROTEIN (AFU_ORTHOLOGUE AFUA_1G14230)"/>
    <property type="match status" value="1"/>
</dbReference>
<dbReference type="EMBL" id="JACCCW010000001">
    <property type="protein sequence ID" value="NYF79253.1"/>
    <property type="molecule type" value="Genomic_DNA"/>
</dbReference>
<feature type="signal peptide" evidence="1">
    <location>
        <begin position="1"/>
        <end position="25"/>
    </location>
</feature>
<dbReference type="PANTHER" id="PTHR35567">
    <property type="entry name" value="MALATE DEHYDROGENASE (AFU_ORTHOLOGUE AFUA_2G13800)"/>
    <property type="match status" value="1"/>
</dbReference>
<organism evidence="2 3">
    <name type="scientific">Granulicella arctica</name>
    <dbReference type="NCBI Taxonomy" id="940613"/>
    <lineage>
        <taxon>Bacteria</taxon>
        <taxon>Pseudomonadati</taxon>
        <taxon>Acidobacteriota</taxon>
        <taxon>Terriglobia</taxon>
        <taxon>Terriglobales</taxon>
        <taxon>Acidobacteriaceae</taxon>
        <taxon>Granulicella</taxon>
    </lineage>
</organism>
<evidence type="ECO:0000313" key="3">
    <source>
        <dbReference type="Proteomes" id="UP000589520"/>
    </source>
</evidence>
<evidence type="ECO:0000313" key="2">
    <source>
        <dbReference type="EMBL" id="NYF79253.1"/>
    </source>
</evidence>
<comment type="caution">
    <text evidence="2">The sequence shown here is derived from an EMBL/GenBank/DDBJ whole genome shotgun (WGS) entry which is preliminary data.</text>
</comment>
<name>A0A7Y9PG23_9BACT</name>
<accession>A0A7Y9PG23</accession>
<keyword evidence="3" id="KW-1185">Reference proteome</keyword>
<dbReference type="Pfam" id="PF11937">
    <property type="entry name" value="DUF3455"/>
    <property type="match status" value="1"/>
</dbReference>
<dbReference type="RefSeq" id="WP_179489364.1">
    <property type="nucleotide sequence ID" value="NZ_JACCCW010000001.1"/>
</dbReference>
<evidence type="ECO:0000256" key="1">
    <source>
        <dbReference type="SAM" id="SignalP"/>
    </source>
</evidence>
<dbReference type="InterPro" id="IPR021851">
    <property type="entry name" value="DUF3455"/>
</dbReference>